<reference evidence="8 9" key="1">
    <citation type="submission" date="2018-10" db="EMBL/GenBank/DDBJ databases">
        <title>Genomic Encyclopedia of Archaeal and Bacterial Type Strains, Phase II (KMG-II): from individual species to whole genera.</title>
        <authorList>
            <person name="Goeker M."/>
        </authorList>
    </citation>
    <scope>NUCLEOTIDE SEQUENCE [LARGE SCALE GENOMIC DNA]</scope>
    <source>
        <strain evidence="8 9">DSM 23424</strain>
    </source>
</reference>
<dbReference type="AlphaFoldDB" id="A0A3L9YB04"/>
<dbReference type="SUPFAM" id="SSF48452">
    <property type="entry name" value="TPR-like"/>
    <property type="match status" value="1"/>
</dbReference>
<comment type="subcellular location">
    <subcellularLocation>
        <location evidence="1">Cell outer membrane</location>
    </subcellularLocation>
</comment>
<comment type="similarity">
    <text evidence="2">Belongs to the SusD family.</text>
</comment>
<evidence type="ECO:0000256" key="1">
    <source>
        <dbReference type="ARBA" id="ARBA00004442"/>
    </source>
</evidence>
<feature type="domain" description="SusD-like N-terminal" evidence="7">
    <location>
        <begin position="77"/>
        <end position="230"/>
    </location>
</feature>
<keyword evidence="4" id="KW-0472">Membrane</keyword>
<keyword evidence="3" id="KW-0732">Signal</keyword>
<dbReference type="Pfam" id="PF07980">
    <property type="entry name" value="SusD_RagB"/>
    <property type="match status" value="1"/>
</dbReference>
<dbReference type="Gene3D" id="1.25.40.390">
    <property type="match status" value="1"/>
</dbReference>
<evidence type="ECO:0000313" key="9">
    <source>
        <dbReference type="Proteomes" id="UP000271339"/>
    </source>
</evidence>
<evidence type="ECO:0000259" key="7">
    <source>
        <dbReference type="Pfam" id="PF14322"/>
    </source>
</evidence>
<dbReference type="EMBL" id="REFC01000014">
    <property type="protein sequence ID" value="RMA57916.1"/>
    <property type="molecule type" value="Genomic_DNA"/>
</dbReference>
<dbReference type="CDD" id="cd08977">
    <property type="entry name" value="SusD"/>
    <property type="match status" value="1"/>
</dbReference>
<dbReference type="Proteomes" id="UP000271339">
    <property type="component" value="Unassembled WGS sequence"/>
</dbReference>
<dbReference type="GO" id="GO:0009279">
    <property type="term" value="C:cell outer membrane"/>
    <property type="evidence" value="ECO:0007669"/>
    <property type="project" value="UniProtKB-SubCell"/>
</dbReference>
<evidence type="ECO:0000256" key="2">
    <source>
        <dbReference type="ARBA" id="ARBA00006275"/>
    </source>
</evidence>
<dbReference type="InterPro" id="IPR012944">
    <property type="entry name" value="SusD_RagB_dom"/>
</dbReference>
<protein>
    <submittedName>
        <fullName evidence="8">Putative outer membrane starch-binding protein</fullName>
    </submittedName>
</protein>
<evidence type="ECO:0000256" key="4">
    <source>
        <dbReference type="ARBA" id="ARBA00023136"/>
    </source>
</evidence>
<organism evidence="8 9">
    <name type="scientific">Ulvibacter antarcticus</name>
    <dbReference type="NCBI Taxonomy" id="442714"/>
    <lineage>
        <taxon>Bacteria</taxon>
        <taxon>Pseudomonadati</taxon>
        <taxon>Bacteroidota</taxon>
        <taxon>Flavobacteriia</taxon>
        <taxon>Flavobacteriales</taxon>
        <taxon>Flavobacteriaceae</taxon>
        <taxon>Ulvibacter</taxon>
    </lineage>
</organism>
<evidence type="ECO:0000313" key="8">
    <source>
        <dbReference type="EMBL" id="RMA57916.1"/>
    </source>
</evidence>
<comment type="caution">
    <text evidence="8">The sequence shown here is derived from an EMBL/GenBank/DDBJ whole genome shotgun (WGS) entry which is preliminary data.</text>
</comment>
<keyword evidence="9" id="KW-1185">Reference proteome</keyword>
<gene>
    <name evidence="8" type="ORF">BXY75_2723</name>
</gene>
<dbReference type="Pfam" id="PF14322">
    <property type="entry name" value="SusD-like_3"/>
    <property type="match status" value="1"/>
</dbReference>
<feature type="domain" description="RagB/SusD" evidence="6">
    <location>
        <begin position="340"/>
        <end position="477"/>
    </location>
</feature>
<evidence type="ECO:0000256" key="3">
    <source>
        <dbReference type="ARBA" id="ARBA00022729"/>
    </source>
</evidence>
<dbReference type="Gene3D" id="2.20.20.130">
    <property type="match status" value="1"/>
</dbReference>
<name>A0A3L9YB04_9FLAO</name>
<dbReference type="InterPro" id="IPR033985">
    <property type="entry name" value="SusD-like_N"/>
</dbReference>
<evidence type="ECO:0000259" key="6">
    <source>
        <dbReference type="Pfam" id="PF07980"/>
    </source>
</evidence>
<sequence>MLVVLAGTIVSCDKQLDQLPFDGLATDNAFVSVDDFENGIRGVYIALVRVGRDGSTSTGYYGASDAGALLSAPDVMSDNVTMAISGRTSKSTIHNFRYSPSQSNLGNLYRDAYSLIYRANQVLFFAETFEGENKTNIVAEAKALRAMAHFDLVKNFGKIPTQSGDANGSLGVAYVTEADPNITPERETVGAVYGKIVTDLTDAVAGINVTNDPGRLNRNAVNLLLSRVYLYMGQWQNSIDAANAVTTSVAARANVVNVWDDSSQDGLIFSIPNEASVLNAGVGVTWSQGPLSGTFLPEYAVSFELFNTYSADDIRKAAYITFGTDSNGKDYNAIRKLLGKTGQTNGVVDIKIFRAAEAKLNKAEALFNLGSEVPARNALDEVRSRRYTAPPSGETGTALRDAIRLERRLEFAFEYQRFYDLKRWGLPIERTNAGDEADGTGVPSEILTLSAGSTKFQLPIDQGIIDSNNNIVQNPGY</sequence>
<evidence type="ECO:0000256" key="5">
    <source>
        <dbReference type="ARBA" id="ARBA00023237"/>
    </source>
</evidence>
<dbReference type="Gene3D" id="1.25.40.900">
    <property type="match status" value="1"/>
</dbReference>
<proteinExistence type="inferred from homology"/>
<dbReference type="InterPro" id="IPR011990">
    <property type="entry name" value="TPR-like_helical_dom_sf"/>
</dbReference>
<accession>A0A3L9YB04</accession>
<keyword evidence="5" id="KW-0998">Cell outer membrane</keyword>